<dbReference type="SUPFAM" id="SSF53649">
    <property type="entry name" value="Alkaline phosphatase-like"/>
    <property type="match status" value="1"/>
</dbReference>
<dbReference type="EMBL" id="JAHQCX010000006">
    <property type="protein sequence ID" value="MBU9726540.1"/>
    <property type="molecule type" value="Genomic_DNA"/>
</dbReference>
<dbReference type="PANTHER" id="PTHR45953">
    <property type="entry name" value="IDURONATE 2-SULFATASE"/>
    <property type="match status" value="1"/>
</dbReference>
<reference evidence="5 6" key="1">
    <citation type="submission" date="2021-06" db="EMBL/GenBank/DDBJ databases">
        <title>Description of novel taxa of the family Lachnospiraceae.</title>
        <authorList>
            <person name="Chaplin A.V."/>
            <person name="Sokolova S.R."/>
            <person name="Pikina A.P."/>
            <person name="Korzhanova M."/>
            <person name="Belova V."/>
            <person name="Korostin D."/>
            <person name="Efimov B.A."/>
        </authorList>
    </citation>
    <scope>NUCLEOTIDE SEQUENCE [LARGE SCALE GENOMIC DNA]</scope>
    <source>
        <strain evidence="5 6">ASD4241</strain>
    </source>
</reference>
<dbReference type="PROSITE" id="PS00149">
    <property type="entry name" value="SULFATASE_2"/>
    <property type="match status" value="1"/>
</dbReference>
<name>A0ABS6K7P6_9FIRM</name>
<keyword evidence="2" id="KW-0479">Metal-binding</keyword>
<keyword evidence="3" id="KW-0378">Hydrolase</keyword>
<proteinExistence type="inferred from homology"/>
<comment type="similarity">
    <text evidence="1">Belongs to the sulfatase family.</text>
</comment>
<evidence type="ECO:0000256" key="2">
    <source>
        <dbReference type="ARBA" id="ARBA00022723"/>
    </source>
</evidence>
<feature type="domain" description="Sulfatase N-terminal" evidence="4">
    <location>
        <begin position="27"/>
        <end position="385"/>
    </location>
</feature>
<evidence type="ECO:0000313" key="5">
    <source>
        <dbReference type="EMBL" id="MBU9726540.1"/>
    </source>
</evidence>
<dbReference type="InterPro" id="IPR000917">
    <property type="entry name" value="Sulfatase_N"/>
</dbReference>
<gene>
    <name evidence="5" type="ORF">KTH90_10995</name>
</gene>
<dbReference type="PANTHER" id="PTHR45953:SF1">
    <property type="entry name" value="IDURONATE 2-SULFATASE"/>
    <property type="match status" value="1"/>
</dbReference>
<dbReference type="Gene3D" id="3.40.720.10">
    <property type="entry name" value="Alkaline Phosphatase, subunit A"/>
    <property type="match status" value="1"/>
</dbReference>
<dbReference type="InterPro" id="IPR024607">
    <property type="entry name" value="Sulfatase_CS"/>
</dbReference>
<organism evidence="5 6">
    <name type="scientific">Diplocloster modestus</name>
    <dbReference type="NCBI Taxonomy" id="2850322"/>
    <lineage>
        <taxon>Bacteria</taxon>
        <taxon>Bacillati</taxon>
        <taxon>Bacillota</taxon>
        <taxon>Clostridia</taxon>
        <taxon>Lachnospirales</taxon>
        <taxon>Lachnospiraceae</taxon>
        <taxon>Diplocloster</taxon>
    </lineage>
</organism>
<evidence type="ECO:0000256" key="1">
    <source>
        <dbReference type="ARBA" id="ARBA00008779"/>
    </source>
</evidence>
<dbReference type="InterPro" id="IPR017850">
    <property type="entry name" value="Alkaline_phosphatase_core_sf"/>
</dbReference>
<accession>A0ABS6K7P6</accession>
<comment type="caution">
    <text evidence="5">The sequence shown here is derived from an EMBL/GenBank/DDBJ whole genome shotgun (WGS) entry which is preliminary data.</text>
</comment>
<keyword evidence="6" id="KW-1185">Reference proteome</keyword>
<evidence type="ECO:0000259" key="4">
    <source>
        <dbReference type="Pfam" id="PF00884"/>
    </source>
</evidence>
<dbReference type="RefSeq" id="WP_158352467.1">
    <property type="nucleotide sequence ID" value="NZ_JAHQCX010000006.1"/>
</dbReference>
<evidence type="ECO:0000256" key="3">
    <source>
        <dbReference type="ARBA" id="ARBA00022801"/>
    </source>
</evidence>
<dbReference type="Pfam" id="PF00884">
    <property type="entry name" value="Sulfatase"/>
    <property type="match status" value="1"/>
</dbReference>
<sequence>MDKYTLQNSLTHAPGTGAQHCCSKRYNILYLMCDQFRYDCIHALGNDTIQTPNLDRLAARGVAYTQAYSTCPVCVAARYTVMTGCEPEKTGCYSNENPVPMDGQPEAIEERCGSYLARALSEQGYRTFGIGKFHTKPDCYEDLGFEVHKHTEELWETPEIKEKDAYAGFMLREHPEYAHIDQLHGERTNMYYVPQMSPFPQELTVEGFTADLAVQEIEKEDERPYFGFVSFVGPHPPCAPPAPYHLMYNPDRMPNPIRGDKNIDLMDEQITFMNYAIWADEIGDAWARNLRSRYYGEISYIDACIGRILDAVERRPDADRTLICFFSDHGDQMGDHRAWQKETFFEASTKVPFLLSMPGVLPQDTVDDSLINLADLYPIALRAAGLTVHVKGKDGVDILGGEKRKAVVGVYGRPGTERFKVMIREGRYKYIFLSNGGLEQLFDLQEDPEEYENLISIRTRDADEFRTKLKEICSRPGLKQSMINGEMKTFPLTYRPLMRIHQFEFSKNIKDFQVSKDNYFCSM</sequence>
<evidence type="ECO:0000313" key="6">
    <source>
        <dbReference type="Proteomes" id="UP001314681"/>
    </source>
</evidence>
<dbReference type="Proteomes" id="UP001314681">
    <property type="component" value="Unassembled WGS sequence"/>
</dbReference>
<protein>
    <submittedName>
        <fullName evidence="5">Sulfatase-like hydrolase/transferase</fullName>
    </submittedName>
</protein>